<organism evidence="6 7">
    <name type="scientific">Thalassotalea nanhaiensis</name>
    <dbReference type="NCBI Taxonomy" id="3065648"/>
    <lineage>
        <taxon>Bacteria</taxon>
        <taxon>Pseudomonadati</taxon>
        <taxon>Pseudomonadota</taxon>
        <taxon>Gammaproteobacteria</taxon>
        <taxon>Alteromonadales</taxon>
        <taxon>Colwelliaceae</taxon>
        <taxon>Thalassotalea</taxon>
    </lineage>
</organism>
<gene>
    <name evidence="6" type="ORF">RI845_09060</name>
</gene>
<keyword evidence="7" id="KW-1185">Reference proteome</keyword>
<dbReference type="PRINTS" id="PR00719">
    <property type="entry name" value="LMWPTPASE"/>
</dbReference>
<dbReference type="SUPFAM" id="SSF52788">
    <property type="entry name" value="Phosphotyrosine protein phosphatases I"/>
    <property type="match status" value="1"/>
</dbReference>
<keyword evidence="3 6" id="KW-0378">Hydrolase</keyword>
<dbReference type="SMART" id="SM00226">
    <property type="entry name" value="LMWPc"/>
    <property type="match status" value="1"/>
</dbReference>
<keyword evidence="4" id="KW-0904">Protein phosphatase</keyword>
<evidence type="ECO:0000256" key="1">
    <source>
        <dbReference type="ARBA" id="ARBA00011063"/>
    </source>
</evidence>
<reference evidence="7" key="1">
    <citation type="submission" date="2023-09" db="EMBL/GenBank/DDBJ databases">
        <authorList>
            <person name="Li S."/>
            <person name="Li X."/>
            <person name="Zhang C."/>
            <person name="Zhao Z."/>
        </authorList>
    </citation>
    <scope>NUCLEOTIDE SEQUENCE [LARGE SCALE GENOMIC DNA]</scope>
    <source>
        <strain evidence="7">SQ345</strain>
    </source>
</reference>
<sequence length="162" mass="17999">MVDNKKLNNIKSVLFVCMGNICRSPSAEAVFRHKAKEQGVDVEIDSAGTIGYHVGHKPDARSQKAGEARGYDFSGLFARKVVVEDFDNYSVVLAMDNENFSNLIELSPTEHHHKIKLFLEYGESFSETEVPDPYYGGSGGFELVLDLIEDASDGLLKEMNHL</sequence>
<dbReference type="RefSeq" id="WP_348389414.1">
    <property type="nucleotide sequence ID" value="NZ_CP134146.1"/>
</dbReference>
<dbReference type="Gene3D" id="3.40.50.2300">
    <property type="match status" value="1"/>
</dbReference>
<dbReference type="InterPro" id="IPR050438">
    <property type="entry name" value="LMW_PTPase"/>
</dbReference>
<evidence type="ECO:0000256" key="2">
    <source>
        <dbReference type="ARBA" id="ARBA00013064"/>
    </source>
</evidence>
<dbReference type="GO" id="GO:0004725">
    <property type="term" value="F:protein tyrosine phosphatase activity"/>
    <property type="evidence" value="ECO:0007669"/>
    <property type="project" value="UniProtKB-EC"/>
</dbReference>
<protein>
    <recommendedName>
        <fullName evidence="2">protein-tyrosine-phosphatase</fullName>
        <ecNumber evidence="2">3.1.3.48</ecNumber>
    </recommendedName>
</protein>
<dbReference type="PANTHER" id="PTHR11717">
    <property type="entry name" value="LOW MOLECULAR WEIGHT PROTEIN TYROSINE PHOSPHATASE"/>
    <property type="match status" value="1"/>
</dbReference>
<dbReference type="PANTHER" id="PTHR11717:SF7">
    <property type="entry name" value="LOW MOLECULAR WEIGHT PHOSPHOTYROSINE PROTEIN PHOSPHATASE"/>
    <property type="match status" value="1"/>
</dbReference>
<dbReference type="InterPro" id="IPR017867">
    <property type="entry name" value="Tyr_phospatase_low_mol_wt"/>
</dbReference>
<dbReference type="Pfam" id="PF01451">
    <property type="entry name" value="LMWPc"/>
    <property type="match status" value="1"/>
</dbReference>
<proteinExistence type="inferred from homology"/>
<evidence type="ECO:0000313" key="6">
    <source>
        <dbReference type="EMBL" id="WNC70273.1"/>
    </source>
</evidence>
<dbReference type="EMBL" id="CP134146">
    <property type="protein sequence ID" value="WNC70273.1"/>
    <property type="molecule type" value="Genomic_DNA"/>
</dbReference>
<dbReference type="CDD" id="cd16343">
    <property type="entry name" value="LMWPTP"/>
    <property type="match status" value="1"/>
</dbReference>
<dbReference type="EC" id="3.1.3.48" evidence="2"/>
<feature type="domain" description="Phosphotyrosine protein phosphatase I" evidence="5">
    <location>
        <begin position="11"/>
        <end position="158"/>
    </location>
</feature>
<accession>A0ABY9TPN2</accession>
<dbReference type="InterPro" id="IPR036196">
    <property type="entry name" value="Ptyr_pPase_sf"/>
</dbReference>
<evidence type="ECO:0000313" key="7">
    <source>
        <dbReference type="Proteomes" id="UP001248581"/>
    </source>
</evidence>
<dbReference type="InterPro" id="IPR023485">
    <property type="entry name" value="Ptyr_pPase"/>
</dbReference>
<dbReference type="Proteomes" id="UP001248581">
    <property type="component" value="Chromosome"/>
</dbReference>
<name>A0ABY9TPN2_9GAMM</name>
<evidence type="ECO:0000256" key="4">
    <source>
        <dbReference type="ARBA" id="ARBA00022912"/>
    </source>
</evidence>
<evidence type="ECO:0000259" key="5">
    <source>
        <dbReference type="SMART" id="SM00226"/>
    </source>
</evidence>
<evidence type="ECO:0000256" key="3">
    <source>
        <dbReference type="ARBA" id="ARBA00022801"/>
    </source>
</evidence>
<comment type="similarity">
    <text evidence="1">Belongs to the low molecular weight phosphotyrosine protein phosphatase family.</text>
</comment>